<evidence type="ECO:0000313" key="4">
    <source>
        <dbReference type="EMBL" id="KAF0914548.1"/>
    </source>
</evidence>
<keyword evidence="5" id="KW-1185">Reference proteome</keyword>
<dbReference type="InterPro" id="IPR043017">
    <property type="entry name" value="WIYLD_dom_sf"/>
</dbReference>
<accession>A0A6G1DPK3</accession>
<gene>
    <name evidence="4" type="ORF">E2562_030354</name>
</gene>
<feature type="region of interest" description="Disordered" evidence="2">
    <location>
        <begin position="149"/>
        <end position="177"/>
    </location>
</feature>
<evidence type="ECO:0000256" key="2">
    <source>
        <dbReference type="SAM" id="MobiDB-lite"/>
    </source>
</evidence>
<feature type="domain" description="WIYLD" evidence="3">
    <location>
        <begin position="4"/>
        <end position="64"/>
    </location>
</feature>
<keyword evidence="1" id="KW-0175">Coiled coil</keyword>
<protein>
    <recommendedName>
        <fullName evidence="3">WIYLD domain-containing protein</fullName>
    </recommendedName>
</protein>
<organism evidence="4 5">
    <name type="scientific">Oryza meyeriana var. granulata</name>
    <dbReference type="NCBI Taxonomy" id="110450"/>
    <lineage>
        <taxon>Eukaryota</taxon>
        <taxon>Viridiplantae</taxon>
        <taxon>Streptophyta</taxon>
        <taxon>Embryophyta</taxon>
        <taxon>Tracheophyta</taxon>
        <taxon>Spermatophyta</taxon>
        <taxon>Magnoliopsida</taxon>
        <taxon>Liliopsida</taxon>
        <taxon>Poales</taxon>
        <taxon>Poaceae</taxon>
        <taxon>BOP clade</taxon>
        <taxon>Oryzoideae</taxon>
        <taxon>Oryzeae</taxon>
        <taxon>Oryzinae</taxon>
        <taxon>Oryza</taxon>
        <taxon>Oryza meyeriana</taxon>
    </lineage>
</organism>
<dbReference type="OrthoDB" id="1898570at2759"/>
<comment type="caution">
    <text evidence="4">The sequence shown here is derived from an EMBL/GenBank/DDBJ whole genome shotgun (WGS) entry which is preliminary data.</text>
</comment>
<dbReference type="Proteomes" id="UP000479710">
    <property type="component" value="Unassembled WGS sequence"/>
</dbReference>
<evidence type="ECO:0000259" key="3">
    <source>
        <dbReference type="Pfam" id="PF10440"/>
    </source>
</evidence>
<dbReference type="AlphaFoldDB" id="A0A6G1DPK3"/>
<evidence type="ECO:0000313" key="5">
    <source>
        <dbReference type="Proteomes" id="UP000479710"/>
    </source>
</evidence>
<dbReference type="Pfam" id="PF10440">
    <property type="entry name" value="WIYLD"/>
    <property type="match status" value="1"/>
</dbReference>
<evidence type="ECO:0000256" key="1">
    <source>
        <dbReference type="SAM" id="Coils"/>
    </source>
</evidence>
<dbReference type="Gene3D" id="1.10.8.850">
    <property type="entry name" value="Histone-lysine N methyltransferase , C-terminal domain-like"/>
    <property type="match status" value="1"/>
</dbReference>
<dbReference type="EMBL" id="SPHZ02000006">
    <property type="protein sequence ID" value="KAF0914548.1"/>
    <property type="molecule type" value="Genomic_DNA"/>
</dbReference>
<sequence length="177" mass="20308">MPRRRGHRRIDAAIDHFTPMGYATADSRTVVKQLLKVYGNNGWPFLEEGAYRVVQEALFEKQEQEEQLQLEQEEDEAPQQLEEAMDEAPLENSMPIVEVHNEVPAKAEPDSMLVDLSAVEAILPLPESTLTSGTRRPCYGWLIEYESESDNEEWPSSQQHQMHVPSQQSCDMKPLNW</sequence>
<dbReference type="PANTHER" id="PTHR34271:SF1">
    <property type="entry name" value="NUCLEOLAR HISTONE METHYLTRANSFERASE-RELATED PROTEIN"/>
    <property type="match status" value="1"/>
</dbReference>
<dbReference type="PANTHER" id="PTHR34271">
    <property type="entry name" value="NUCLEOLAR HISTONE METHYLTRANSFERASE-RELATED PROTEIN"/>
    <property type="match status" value="1"/>
</dbReference>
<proteinExistence type="predicted"/>
<dbReference type="InterPro" id="IPR018848">
    <property type="entry name" value="WIYLD_domain"/>
</dbReference>
<name>A0A6G1DPK3_9ORYZ</name>
<feature type="compositionally biased region" description="Polar residues" evidence="2">
    <location>
        <begin position="154"/>
        <end position="170"/>
    </location>
</feature>
<reference evidence="4 5" key="1">
    <citation type="submission" date="2019-11" db="EMBL/GenBank/DDBJ databases">
        <title>Whole genome sequence of Oryza granulata.</title>
        <authorList>
            <person name="Li W."/>
        </authorList>
    </citation>
    <scope>NUCLEOTIDE SEQUENCE [LARGE SCALE GENOMIC DNA]</scope>
    <source>
        <strain evidence="5">cv. Menghai</strain>
        <tissue evidence="4">Leaf</tissue>
    </source>
</reference>
<feature type="coiled-coil region" evidence="1">
    <location>
        <begin position="54"/>
        <end position="83"/>
    </location>
</feature>